<keyword evidence="2" id="KW-1133">Transmembrane helix</keyword>
<evidence type="ECO:0000256" key="1">
    <source>
        <dbReference type="SAM" id="MobiDB-lite"/>
    </source>
</evidence>
<proteinExistence type="predicted"/>
<reference evidence="3 4" key="1">
    <citation type="journal article" date="2019" name="Emerg. Microbes Infect.">
        <title>Comprehensive subspecies identification of 175 nontuberculous mycobacteria species based on 7547 genomic profiles.</title>
        <authorList>
            <person name="Matsumoto Y."/>
            <person name="Kinjo T."/>
            <person name="Motooka D."/>
            <person name="Nabeya D."/>
            <person name="Jung N."/>
            <person name="Uechi K."/>
            <person name="Horii T."/>
            <person name="Iida T."/>
            <person name="Fujita J."/>
            <person name="Nakamura S."/>
        </authorList>
    </citation>
    <scope>NUCLEOTIDE SEQUENCE [LARGE SCALE GENOMIC DNA]</scope>
    <source>
        <strain evidence="3 4">JCM 15296</strain>
    </source>
</reference>
<feature type="transmembrane region" description="Helical" evidence="2">
    <location>
        <begin position="160"/>
        <end position="182"/>
    </location>
</feature>
<evidence type="ECO:0000256" key="2">
    <source>
        <dbReference type="SAM" id="Phobius"/>
    </source>
</evidence>
<feature type="transmembrane region" description="Helical" evidence="2">
    <location>
        <begin position="75"/>
        <end position="95"/>
    </location>
</feature>
<evidence type="ECO:0008006" key="5">
    <source>
        <dbReference type="Google" id="ProtNLM"/>
    </source>
</evidence>
<organism evidence="3 4">
    <name type="scientific">Mycolicibacterium aubagnense</name>
    <dbReference type="NCBI Taxonomy" id="319707"/>
    <lineage>
        <taxon>Bacteria</taxon>
        <taxon>Bacillati</taxon>
        <taxon>Actinomycetota</taxon>
        <taxon>Actinomycetes</taxon>
        <taxon>Mycobacteriales</taxon>
        <taxon>Mycobacteriaceae</taxon>
        <taxon>Mycolicibacterium</taxon>
    </lineage>
</organism>
<keyword evidence="2" id="KW-0472">Membrane</keyword>
<feature type="region of interest" description="Disordered" evidence="1">
    <location>
        <begin position="440"/>
        <end position="459"/>
    </location>
</feature>
<dbReference type="EMBL" id="AP022577">
    <property type="protein sequence ID" value="BBX84512.1"/>
    <property type="molecule type" value="Genomic_DNA"/>
</dbReference>
<sequence length="492" mass="53887">MVPAALVGLCLWRIFGGLDPTVRFFDDFFYYLKAAQNWVDGAGSTFFPGESTNGYHPLWFLWLSALYAVTGRDPAFFAGVDISVTILLIGFFFLFERFLQQVTGRRLPAAVGAAVATIVIAPFAAWGLEMALTVFLAAALLRHLTRTPLAEQSTRNAAVAGLLCALMVLARIDAIVLAPLLLAAIAPTWGWRRTLAAVAGAFPLGLYAWFNEVFYGHFSTTSMAAKSLGSYLPPNLHFVSVDLPFPGANAMQLAAVVAVVGTLARRLENRDARRIVLALAAAPVVQLVLQSVMSGWMMFCWYLYFENMALGVAAALVAVELTRSPARTRRVGVPVGVLTLAVLCATVTFEARPQPVQGGISQAAHQLRDFAQQHPGVYAMGDAAGTPAWLMTQPVVHLEGLMMSHAFLKLIREQRPLWAVFKRYEVNYYVAVRPEFTDDSGCQHYREPNSRQSSSRAPAMSMTICQQPIHEIRAGSYHMRIYRIDPATGLPG</sequence>
<keyword evidence="4" id="KW-1185">Reference proteome</keyword>
<accession>A0ABM7ICK5</accession>
<feature type="transmembrane region" description="Helical" evidence="2">
    <location>
        <begin position="275"/>
        <end position="295"/>
    </location>
</feature>
<gene>
    <name evidence="3" type="ORF">MAUB_23850</name>
</gene>
<evidence type="ECO:0000313" key="4">
    <source>
        <dbReference type="Proteomes" id="UP000465609"/>
    </source>
</evidence>
<feature type="transmembrane region" description="Helical" evidence="2">
    <location>
        <begin position="331"/>
        <end position="349"/>
    </location>
</feature>
<protein>
    <recommendedName>
        <fullName evidence="5">Glycosyltransferase RgtA/B/C/D-like domain-containing protein</fullName>
    </recommendedName>
</protein>
<name>A0ABM7ICK5_9MYCO</name>
<dbReference type="Proteomes" id="UP000465609">
    <property type="component" value="Chromosome"/>
</dbReference>
<dbReference type="RefSeq" id="WP_138232452.1">
    <property type="nucleotide sequence ID" value="NZ_AP022577.1"/>
</dbReference>
<feature type="transmembrane region" description="Helical" evidence="2">
    <location>
        <begin position="301"/>
        <end position="319"/>
    </location>
</feature>
<evidence type="ECO:0000313" key="3">
    <source>
        <dbReference type="EMBL" id="BBX84512.1"/>
    </source>
</evidence>
<feature type="transmembrane region" description="Helical" evidence="2">
    <location>
        <begin position="107"/>
        <end position="140"/>
    </location>
</feature>
<feature type="transmembrane region" description="Helical" evidence="2">
    <location>
        <begin position="194"/>
        <end position="210"/>
    </location>
</feature>
<keyword evidence="2" id="KW-0812">Transmembrane</keyword>